<dbReference type="AlphaFoldDB" id="A0AAN9J3H6"/>
<evidence type="ECO:0000256" key="1">
    <source>
        <dbReference type="PROSITE-ProRule" id="PRU00087"/>
    </source>
</evidence>
<evidence type="ECO:0000313" key="2">
    <source>
        <dbReference type="EMBL" id="KAK7290981.1"/>
    </source>
</evidence>
<organism evidence="2 3">
    <name type="scientific">Crotalaria pallida</name>
    <name type="common">Smooth rattlebox</name>
    <name type="synonym">Crotalaria striata</name>
    <dbReference type="NCBI Taxonomy" id="3830"/>
    <lineage>
        <taxon>Eukaryota</taxon>
        <taxon>Viridiplantae</taxon>
        <taxon>Streptophyta</taxon>
        <taxon>Embryophyta</taxon>
        <taxon>Tracheophyta</taxon>
        <taxon>Spermatophyta</taxon>
        <taxon>Magnoliopsida</taxon>
        <taxon>eudicotyledons</taxon>
        <taxon>Gunneridae</taxon>
        <taxon>Pentapetalae</taxon>
        <taxon>rosids</taxon>
        <taxon>fabids</taxon>
        <taxon>Fabales</taxon>
        <taxon>Fabaceae</taxon>
        <taxon>Papilionoideae</taxon>
        <taxon>50 kb inversion clade</taxon>
        <taxon>genistoids sensu lato</taxon>
        <taxon>core genistoids</taxon>
        <taxon>Crotalarieae</taxon>
        <taxon>Crotalaria</taxon>
    </lineage>
</organism>
<keyword evidence="3" id="KW-1185">Reference proteome</keyword>
<sequence>MKQAEEAKLKCEAAKAAFDTTFKELEKCREKGVVHSDSEFEEFEDLARRILRSALRQVMPRLSVRGSEQEGIVKDMGEGTYTITYVVPKRGNYMVSVECNGNPIVKLD</sequence>
<evidence type="ECO:0000313" key="3">
    <source>
        <dbReference type="Proteomes" id="UP001372338"/>
    </source>
</evidence>
<dbReference type="SUPFAM" id="SSF81296">
    <property type="entry name" value="E set domains"/>
    <property type="match status" value="1"/>
</dbReference>
<gene>
    <name evidence="2" type="ORF">RIF29_05801</name>
</gene>
<comment type="caution">
    <text evidence="2">The sequence shown here is derived from an EMBL/GenBank/DDBJ whole genome shotgun (WGS) entry which is preliminary data.</text>
</comment>
<dbReference type="PROSITE" id="PS50194">
    <property type="entry name" value="FILAMIN_REPEAT"/>
    <property type="match status" value="1"/>
</dbReference>
<dbReference type="InterPro" id="IPR017868">
    <property type="entry name" value="Filamin/ABP280_repeat-like"/>
</dbReference>
<proteinExistence type="predicted"/>
<dbReference type="InterPro" id="IPR013783">
    <property type="entry name" value="Ig-like_fold"/>
</dbReference>
<name>A0AAN9J3H6_CROPI</name>
<dbReference type="Pfam" id="PF00630">
    <property type="entry name" value="Filamin"/>
    <property type="match status" value="1"/>
</dbReference>
<dbReference type="Gene3D" id="2.60.40.10">
    <property type="entry name" value="Immunoglobulins"/>
    <property type="match status" value="1"/>
</dbReference>
<protein>
    <submittedName>
        <fullName evidence="2">Uncharacterized protein</fullName>
    </submittedName>
</protein>
<accession>A0AAN9J3H6</accession>
<feature type="repeat" description="Filamin" evidence="1">
    <location>
        <begin position="66"/>
        <end position="108"/>
    </location>
</feature>
<dbReference type="InterPro" id="IPR014756">
    <property type="entry name" value="Ig_E-set"/>
</dbReference>
<dbReference type="EMBL" id="JAYWIO010000001">
    <property type="protein sequence ID" value="KAK7290981.1"/>
    <property type="molecule type" value="Genomic_DNA"/>
</dbReference>
<reference evidence="2 3" key="1">
    <citation type="submission" date="2024-01" db="EMBL/GenBank/DDBJ databases">
        <title>The genomes of 5 underutilized Papilionoideae crops provide insights into root nodulation and disease resistanc.</title>
        <authorList>
            <person name="Yuan L."/>
        </authorList>
    </citation>
    <scope>NUCLEOTIDE SEQUENCE [LARGE SCALE GENOMIC DNA]</scope>
    <source>
        <strain evidence="2">ZHUSHIDOU_FW_LH</strain>
        <tissue evidence="2">Leaf</tissue>
    </source>
</reference>
<dbReference type="Proteomes" id="UP001372338">
    <property type="component" value="Unassembled WGS sequence"/>
</dbReference>